<gene>
    <name evidence="1" type="ORF">J2Z70_003287</name>
</gene>
<proteinExistence type="predicted"/>
<evidence type="ECO:0008006" key="3">
    <source>
        <dbReference type="Google" id="ProtNLM"/>
    </source>
</evidence>
<keyword evidence="2" id="KW-1185">Reference proteome</keyword>
<evidence type="ECO:0000313" key="1">
    <source>
        <dbReference type="EMBL" id="MBP2113128.1"/>
    </source>
</evidence>
<dbReference type="EMBL" id="JAGGLV010000010">
    <property type="protein sequence ID" value="MBP2113128.1"/>
    <property type="molecule type" value="Genomic_DNA"/>
</dbReference>
<sequence>MRGRRSIYFVLLQKSDVSYRVCDFLHREKSFNFVTIKPEIFTSSLKSTYVN</sequence>
<organism evidence="1 2">
    <name type="scientific">Paenibacillus silagei</name>
    <dbReference type="NCBI Taxonomy" id="1670801"/>
    <lineage>
        <taxon>Bacteria</taxon>
        <taxon>Bacillati</taxon>
        <taxon>Bacillota</taxon>
        <taxon>Bacilli</taxon>
        <taxon>Bacillales</taxon>
        <taxon>Paenibacillaceae</taxon>
        <taxon>Paenibacillus</taxon>
    </lineage>
</organism>
<dbReference type="Proteomes" id="UP000773462">
    <property type="component" value="Unassembled WGS sequence"/>
</dbReference>
<name>A0ABS4NSU3_9BACL</name>
<accession>A0ABS4NSU3</accession>
<evidence type="ECO:0000313" key="2">
    <source>
        <dbReference type="Proteomes" id="UP000773462"/>
    </source>
</evidence>
<protein>
    <recommendedName>
        <fullName evidence="3">DUF2179 domain-containing protein</fullName>
    </recommendedName>
</protein>
<comment type="caution">
    <text evidence="1">The sequence shown here is derived from an EMBL/GenBank/DDBJ whole genome shotgun (WGS) entry which is preliminary data.</text>
</comment>
<reference evidence="1 2" key="1">
    <citation type="submission" date="2021-03" db="EMBL/GenBank/DDBJ databases">
        <title>Genomic Encyclopedia of Type Strains, Phase IV (KMG-IV): sequencing the most valuable type-strain genomes for metagenomic binning, comparative biology and taxonomic classification.</title>
        <authorList>
            <person name="Goeker M."/>
        </authorList>
    </citation>
    <scope>NUCLEOTIDE SEQUENCE [LARGE SCALE GENOMIC DNA]</scope>
    <source>
        <strain evidence="1 2">DSM 101953</strain>
    </source>
</reference>